<sequence length="296" mass="33331">MNRTLVRHIREGLKSLGRNSWMTFASISAVTVTLLLVCVFIVIMFNLNNMATNAERQVEIKVLVELTSEQNDQDKLQSQIENIDGIENVRFSSKEQELEQLIDSLGENGQTFAMFDQSNPLYDAFIVKTTNPRDTPKVAAEIDKLDQTYKVTYGQEEVSRLFRIVEVSRNIGIALIIGLVFTAMFLISNTIKITIFARRKEIEIMKLVGATNGFVRWPFFIEGLLLGVFGSVIPIAILLSSYNSLIEWIAPRVQGSFITLLPYNPFVFQVSLILIAIGAVIGVWGSLMSVRKFLKV</sequence>
<dbReference type="OrthoDB" id="9812531at2"/>
<evidence type="ECO:0000313" key="14">
    <source>
        <dbReference type="EMBL" id="ALC82447.1"/>
    </source>
</evidence>
<keyword evidence="6 11" id="KW-0812">Transmembrane</keyword>
<keyword evidence="4 10" id="KW-1003">Cell membrane</keyword>
<dbReference type="PIRSF" id="PIRSF003097">
    <property type="entry name" value="FtsX"/>
    <property type="match status" value="1"/>
</dbReference>
<dbReference type="AlphaFoldDB" id="A0A0M4FSD9"/>
<dbReference type="Pfam" id="PF18075">
    <property type="entry name" value="FtsX_ECD"/>
    <property type="match status" value="1"/>
</dbReference>
<dbReference type="GO" id="GO:0005886">
    <property type="term" value="C:plasma membrane"/>
    <property type="evidence" value="ECO:0007669"/>
    <property type="project" value="UniProtKB-SubCell"/>
</dbReference>
<dbReference type="Gene3D" id="3.30.70.3040">
    <property type="match status" value="1"/>
</dbReference>
<evidence type="ECO:0000259" key="12">
    <source>
        <dbReference type="Pfam" id="PF02687"/>
    </source>
</evidence>
<dbReference type="RefSeq" id="WP_053604237.1">
    <property type="nucleotide sequence ID" value="NZ_CP012600.1"/>
</dbReference>
<keyword evidence="5 10" id="KW-0132">Cell division</keyword>
<dbReference type="PANTHER" id="PTHR47755:SF1">
    <property type="entry name" value="CELL DIVISION PROTEIN FTSX"/>
    <property type="match status" value="1"/>
</dbReference>
<protein>
    <recommendedName>
        <fullName evidence="3 10">Cell division protein FtsX</fullName>
    </recommendedName>
</protein>
<feature type="transmembrane region" description="Helical" evidence="11">
    <location>
        <begin position="171"/>
        <end position="196"/>
    </location>
</feature>
<dbReference type="NCBIfam" id="NF038347">
    <property type="entry name" value="FtsX_Gpos"/>
    <property type="match status" value="1"/>
</dbReference>
<dbReference type="PANTHER" id="PTHR47755">
    <property type="entry name" value="CELL DIVISION PROTEIN FTSX"/>
    <property type="match status" value="1"/>
</dbReference>
<dbReference type="InterPro" id="IPR004513">
    <property type="entry name" value="FtsX"/>
</dbReference>
<feature type="transmembrane region" description="Helical" evidence="11">
    <location>
        <begin position="217"/>
        <end position="239"/>
    </location>
</feature>
<dbReference type="STRING" id="1441095.AM592_13280"/>
<keyword evidence="9 10" id="KW-0131">Cell cycle</keyword>
<feature type="domain" description="ABC3 transporter permease C-terminal" evidence="12">
    <location>
        <begin position="174"/>
        <end position="290"/>
    </location>
</feature>
<evidence type="ECO:0000259" key="13">
    <source>
        <dbReference type="Pfam" id="PF18075"/>
    </source>
</evidence>
<feature type="domain" description="FtsX extracellular" evidence="13">
    <location>
        <begin position="58"/>
        <end position="151"/>
    </location>
</feature>
<dbReference type="InterPro" id="IPR003838">
    <property type="entry name" value="ABC3_permease_C"/>
</dbReference>
<evidence type="ECO:0000313" key="15">
    <source>
        <dbReference type="Proteomes" id="UP000067625"/>
    </source>
</evidence>
<organism evidence="14 15">
    <name type="scientific">Bacillus gobiensis</name>
    <dbReference type="NCBI Taxonomy" id="1441095"/>
    <lineage>
        <taxon>Bacteria</taxon>
        <taxon>Bacillati</taxon>
        <taxon>Bacillota</taxon>
        <taxon>Bacilli</taxon>
        <taxon>Bacillales</taxon>
        <taxon>Bacillaceae</taxon>
        <taxon>Bacillus</taxon>
    </lineage>
</organism>
<evidence type="ECO:0000256" key="3">
    <source>
        <dbReference type="ARBA" id="ARBA00021907"/>
    </source>
</evidence>
<evidence type="ECO:0000256" key="6">
    <source>
        <dbReference type="ARBA" id="ARBA00022692"/>
    </source>
</evidence>
<feature type="transmembrane region" description="Helical" evidence="11">
    <location>
        <begin position="21"/>
        <end position="45"/>
    </location>
</feature>
<proteinExistence type="inferred from homology"/>
<dbReference type="EMBL" id="CP012600">
    <property type="protein sequence ID" value="ALC82447.1"/>
    <property type="molecule type" value="Genomic_DNA"/>
</dbReference>
<dbReference type="InterPro" id="IPR040690">
    <property type="entry name" value="FtsX_ECD"/>
</dbReference>
<keyword evidence="15" id="KW-1185">Reference proteome</keyword>
<reference evidence="15" key="1">
    <citation type="submission" date="2015-08" db="EMBL/GenBank/DDBJ databases">
        <title>Genome sequencing project for genomic taxonomy and phylogenomics of Bacillus-like bacteria.</title>
        <authorList>
            <person name="Liu B."/>
            <person name="Wang J."/>
            <person name="Zhu Y."/>
            <person name="Liu G."/>
            <person name="Chen Q."/>
            <person name="Chen Z."/>
            <person name="Lan J."/>
            <person name="Che J."/>
            <person name="Ge C."/>
            <person name="Shi H."/>
            <person name="Pan Z."/>
            <person name="Liu X."/>
        </authorList>
    </citation>
    <scope>NUCLEOTIDE SEQUENCE [LARGE SCALE GENOMIC DNA]</scope>
    <source>
        <strain evidence="15">FJAT-4402</strain>
    </source>
</reference>
<evidence type="ECO:0000256" key="11">
    <source>
        <dbReference type="SAM" id="Phobius"/>
    </source>
</evidence>
<dbReference type="GO" id="GO:0051301">
    <property type="term" value="P:cell division"/>
    <property type="evidence" value="ECO:0007669"/>
    <property type="project" value="UniProtKB-KW"/>
</dbReference>
<accession>A0A0M4FSD9</accession>
<evidence type="ECO:0000256" key="7">
    <source>
        <dbReference type="ARBA" id="ARBA00022989"/>
    </source>
</evidence>
<dbReference type="InterPro" id="IPR058204">
    <property type="entry name" value="FtsX_firmicutes-type"/>
</dbReference>
<dbReference type="Proteomes" id="UP000067625">
    <property type="component" value="Chromosome"/>
</dbReference>
<evidence type="ECO:0000256" key="8">
    <source>
        <dbReference type="ARBA" id="ARBA00023136"/>
    </source>
</evidence>
<name>A0A0M4FSD9_9BACI</name>
<evidence type="ECO:0000256" key="4">
    <source>
        <dbReference type="ARBA" id="ARBA00022475"/>
    </source>
</evidence>
<evidence type="ECO:0000256" key="9">
    <source>
        <dbReference type="ARBA" id="ARBA00023306"/>
    </source>
</evidence>
<reference evidence="14 15" key="2">
    <citation type="journal article" date="2016" name="Int. J. Syst. Evol. Microbiol.">
        <title>Bacillus gobiensis sp. nov., isolated from a soil sample.</title>
        <authorList>
            <person name="Liu B."/>
            <person name="Liu G.H."/>
            <person name="Cetin S."/>
            <person name="Schumann P."/>
            <person name="Pan Z.Z."/>
            <person name="Chen Q.Q."/>
        </authorList>
    </citation>
    <scope>NUCLEOTIDE SEQUENCE [LARGE SCALE GENOMIC DNA]</scope>
    <source>
        <strain evidence="14 15">FJAT-4402</strain>
    </source>
</reference>
<feature type="transmembrane region" description="Helical" evidence="11">
    <location>
        <begin position="266"/>
        <end position="287"/>
    </location>
</feature>
<dbReference type="PATRIC" id="fig|1441095.3.peg.2911"/>
<dbReference type="Pfam" id="PF02687">
    <property type="entry name" value="FtsX"/>
    <property type="match status" value="1"/>
</dbReference>
<evidence type="ECO:0000256" key="10">
    <source>
        <dbReference type="PIRNR" id="PIRNR003097"/>
    </source>
</evidence>
<evidence type="ECO:0000256" key="5">
    <source>
        <dbReference type="ARBA" id="ARBA00022618"/>
    </source>
</evidence>
<gene>
    <name evidence="14" type="ORF">AM592_13280</name>
</gene>
<evidence type="ECO:0000256" key="2">
    <source>
        <dbReference type="ARBA" id="ARBA00007379"/>
    </source>
</evidence>
<keyword evidence="7 11" id="KW-1133">Transmembrane helix</keyword>
<comment type="subcellular location">
    <subcellularLocation>
        <location evidence="1">Cell membrane</location>
        <topology evidence="1">Multi-pass membrane protein</topology>
    </subcellularLocation>
</comment>
<comment type="similarity">
    <text evidence="2 10">Belongs to the ABC-4 integral membrane protein family. FtsX subfamily.</text>
</comment>
<evidence type="ECO:0000256" key="1">
    <source>
        <dbReference type="ARBA" id="ARBA00004651"/>
    </source>
</evidence>
<comment type="function">
    <text evidence="10">Part of the ABC transporter FtsEX involved in asymmetric cellular division facilitating the initiation of sporulation.</text>
</comment>
<keyword evidence="8 10" id="KW-0472">Membrane</keyword>